<protein>
    <submittedName>
        <fullName evidence="2">Ribosomal protein L37AE/L43A</fullName>
    </submittedName>
</protein>
<dbReference type="InterPro" id="IPR011528">
    <property type="entry name" value="NERD"/>
</dbReference>
<keyword evidence="3" id="KW-1185">Reference proteome</keyword>
<feature type="domain" description="NERD" evidence="1">
    <location>
        <begin position="41"/>
        <end position="158"/>
    </location>
</feature>
<organism evidence="2 3">
    <name type="scientific">Evansella vedderi</name>
    <dbReference type="NCBI Taxonomy" id="38282"/>
    <lineage>
        <taxon>Bacteria</taxon>
        <taxon>Bacillati</taxon>
        <taxon>Bacillota</taxon>
        <taxon>Bacilli</taxon>
        <taxon>Bacillales</taxon>
        <taxon>Bacillaceae</taxon>
        <taxon>Evansella</taxon>
    </lineage>
</organism>
<gene>
    <name evidence="2" type="ORF">J2S74_004107</name>
</gene>
<dbReference type="RefSeq" id="WP_307329210.1">
    <property type="nucleotide sequence ID" value="NZ_JAUSUG010000019.1"/>
</dbReference>
<evidence type="ECO:0000259" key="1">
    <source>
        <dbReference type="PROSITE" id="PS50965"/>
    </source>
</evidence>
<dbReference type="Pfam" id="PF08378">
    <property type="entry name" value="NERD"/>
    <property type="match status" value="1"/>
</dbReference>
<keyword evidence="2" id="KW-0687">Ribonucleoprotein</keyword>
<evidence type="ECO:0000313" key="2">
    <source>
        <dbReference type="EMBL" id="MDQ0256685.1"/>
    </source>
</evidence>
<accession>A0ABU0A0E6</accession>
<dbReference type="GO" id="GO:0005840">
    <property type="term" value="C:ribosome"/>
    <property type="evidence" value="ECO:0007669"/>
    <property type="project" value="UniProtKB-KW"/>
</dbReference>
<keyword evidence="2" id="KW-0689">Ribosomal protein</keyword>
<reference evidence="2 3" key="1">
    <citation type="submission" date="2023-07" db="EMBL/GenBank/DDBJ databases">
        <title>Genomic Encyclopedia of Type Strains, Phase IV (KMG-IV): sequencing the most valuable type-strain genomes for metagenomic binning, comparative biology and taxonomic classification.</title>
        <authorList>
            <person name="Goeker M."/>
        </authorList>
    </citation>
    <scope>NUCLEOTIDE SEQUENCE [LARGE SCALE GENOMIC DNA]</scope>
    <source>
        <strain evidence="2 3">DSM 9768</strain>
    </source>
</reference>
<comment type="caution">
    <text evidence="2">The sequence shown here is derived from an EMBL/GenBank/DDBJ whole genome shotgun (WGS) entry which is preliminary data.</text>
</comment>
<name>A0ABU0A0E6_9BACI</name>
<evidence type="ECO:0000313" key="3">
    <source>
        <dbReference type="Proteomes" id="UP001230005"/>
    </source>
</evidence>
<sequence>MIKKPRTMPLSIRKLQAILRRLPYHHPMRAKLEEDLRKRLSGQKGEASLDYILSFLPEEDYLIFHGLRLTADGKYFFQMDTLLVSPYFLLNLEAKNLRGELYFDDVIKQLVQRVDGDQKTYADPIIQVKNQVVQLNRWLRKNKFAQIPIESHVVNTNSNTHISRSPTYDECSKKVIQSSQIYEKIKQYEKIHHNEKLSKRDLRGLTSCLLKQHTPHIPDLLTKYNIQKEELKKGVHCPKCQAIPMIRSKGIWTCSNHQCHFESKITHIEAIKDYALIYGRTITVKQLRAFLNIKSRYTANRIIKSLNFPFEGKNKWRVYTIPFAFLDP</sequence>
<proteinExistence type="predicted"/>
<dbReference type="Proteomes" id="UP001230005">
    <property type="component" value="Unassembled WGS sequence"/>
</dbReference>
<dbReference type="EMBL" id="JAUSUG010000019">
    <property type="protein sequence ID" value="MDQ0256685.1"/>
    <property type="molecule type" value="Genomic_DNA"/>
</dbReference>
<dbReference type="PROSITE" id="PS50965">
    <property type="entry name" value="NERD"/>
    <property type="match status" value="1"/>
</dbReference>